<dbReference type="AlphaFoldDB" id="A0A226C1D0"/>
<keyword evidence="4" id="KW-1185">Reference proteome</keyword>
<name>A0A226C1D0_9FIRM</name>
<feature type="binding site" evidence="1">
    <location>
        <position position="153"/>
    </location>
    <ligand>
        <name>Mn(2+)</name>
        <dbReference type="ChEBI" id="CHEBI:29035"/>
        <label>2</label>
    </ligand>
</feature>
<dbReference type="InterPro" id="IPR036264">
    <property type="entry name" value="Bact_exopeptidase_dim_dom"/>
</dbReference>
<dbReference type="RefSeq" id="WP_089022415.1">
    <property type="nucleotide sequence ID" value="NZ_NIQC01000001.1"/>
</dbReference>
<feature type="binding site" evidence="1">
    <location>
        <position position="151"/>
    </location>
    <ligand>
        <name>Mn(2+)</name>
        <dbReference type="ChEBI" id="CHEBI:29035"/>
        <label>2</label>
    </ligand>
</feature>
<gene>
    <name evidence="3" type="ORF">CDO51_00910</name>
</gene>
<dbReference type="GO" id="GO:0071713">
    <property type="term" value="F:para-aminobenzoyl-glutamate hydrolase activity"/>
    <property type="evidence" value="ECO:0007669"/>
    <property type="project" value="TreeGrafter"/>
</dbReference>
<dbReference type="GO" id="GO:0005737">
    <property type="term" value="C:cytoplasm"/>
    <property type="evidence" value="ECO:0007669"/>
    <property type="project" value="TreeGrafter"/>
</dbReference>
<dbReference type="SUPFAM" id="SSF53187">
    <property type="entry name" value="Zn-dependent exopeptidases"/>
    <property type="match status" value="1"/>
</dbReference>
<comment type="cofactor">
    <cofactor evidence="1">
        <name>Mn(2+)</name>
        <dbReference type="ChEBI" id="CHEBI:29035"/>
    </cofactor>
    <text evidence="1">The Mn(2+) ion enhances activity.</text>
</comment>
<feature type="domain" description="Peptidase M20 dimerisation" evidence="2">
    <location>
        <begin position="236"/>
        <end position="324"/>
    </location>
</feature>
<dbReference type="InterPro" id="IPR052030">
    <property type="entry name" value="Peptidase_M20/M20A_hydrolases"/>
</dbReference>
<feature type="binding site" evidence="1">
    <location>
        <position position="187"/>
    </location>
    <ligand>
        <name>Mn(2+)</name>
        <dbReference type="ChEBI" id="CHEBI:29035"/>
        <label>2</label>
    </ligand>
</feature>
<sequence length="435" mass="47172">MSTIEHISKKADELQDELVEIRRDFHKYPETGWKEFRTVSKICRYLKDLGYDLSVGKDVVDEKTRMGLPCEEELQTAYERAKLQGGDEEFLEKLKGGFTGAVATLDTKKEGPTVAFRFDVDANDLKETNDPNHLPVKEGFASENENAMHGCGHDGHAAMGLGLAKLVKELSDNFTGKIKLIFQPAEEGVRGGRSMVEAGVLQDVDYCFGSHVGFGIEEIGKVTSGNESFLATTKLDVKYKGSPAHAGSTPEEGNNALLAASTAMLNLHSISRHSQGASRINVGTLQGGSGRNVIPASADMKIETRGATTEINEFIEKRAKDVIKGAATLQGVEYEILEAGGALASKSAEKAVKLVEQVASSHEKVTEFTDSSHFAGSEDFSYMMSYMSKKGAPHAYLVFGSPVTGGHHKENFDFDESVLSLGVDFLASLLYKITN</sequence>
<evidence type="ECO:0000256" key="1">
    <source>
        <dbReference type="PIRSR" id="PIRSR005962-1"/>
    </source>
</evidence>
<evidence type="ECO:0000313" key="4">
    <source>
        <dbReference type="Proteomes" id="UP000214588"/>
    </source>
</evidence>
<dbReference type="GO" id="GO:0046872">
    <property type="term" value="F:metal ion binding"/>
    <property type="evidence" value="ECO:0007669"/>
    <property type="project" value="UniProtKB-KW"/>
</dbReference>
<dbReference type="PANTHER" id="PTHR30575:SF3">
    <property type="entry name" value="PEPTIDASE M20 DIMERISATION DOMAIN-CONTAINING PROTEIN"/>
    <property type="match status" value="1"/>
</dbReference>
<accession>A0A226C1D0</accession>
<evidence type="ECO:0000313" key="3">
    <source>
        <dbReference type="EMBL" id="OWZ84991.1"/>
    </source>
</evidence>
<dbReference type="Proteomes" id="UP000214588">
    <property type="component" value="Unassembled WGS sequence"/>
</dbReference>
<dbReference type="SUPFAM" id="SSF55031">
    <property type="entry name" value="Bacterial exopeptidase dimerisation domain"/>
    <property type="match status" value="1"/>
</dbReference>
<comment type="caution">
    <text evidence="3">The sequence shown here is derived from an EMBL/GenBank/DDBJ whole genome shotgun (WGS) entry which is preliminary data.</text>
</comment>
<reference evidence="3 4" key="1">
    <citation type="submission" date="2017-06" db="EMBL/GenBank/DDBJ databases">
        <title>Draft Genome Sequence of Natranaerobius trueperi halophilic, alkalithermophilic bacteria from soda lakes.</title>
        <authorList>
            <person name="Zhao B."/>
        </authorList>
    </citation>
    <scope>NUCLEOTIDE SEQUENCE [LARGE SCALE GENOMIC DNA]</scope>
    <source>
        <strain evidence="3 4">DSM 18760</strain>
    </source>
</reference>
<dbReference type="GO" id="GO:0016805">
    <property type="term" value="F:dipeptidase activity"/>
    <property type="evidence" value="ECO:0007669"/>
    <property type="project" value="TreeGrafter"/>
</dbReference>
<dbReference type="Gene3D" id="3.40.630.10">
    <property type="entry name" value="Zn peptidases"/>
    <property type="match status" value="2"/>
</dbReference>
<dbReference type="PANTHER" id="PTHR30575">
    <property type="entry name" value="PEPTIDASE M20"/>
    <property type="match status" value="1"/>
</dbReference>
<feature type="binding site" evidence="1">
    <location>
        <position position="408"/>
    </location>
    <ligand>
        <name>Mn(2+)</name>
        <dbReference type="ChEBI" id="CHEBI:29035"/>
        <label>2</label>
    </ligand>
</feature>
<keyword evidence="1" id="KW-0464">Manganese</keyword>
<dbReference type="InterPro" id="IPR002933">
    <property type="entry name" value="Peptidase_M20"/>
</dbReference>
<dbReference type="PIRSF" id="PIRSF005962">
    <property type="entry name" value="Pept_M20D_amidohydro"/>
    <property type="match status" value="1"/>
</dbReference>
<dbReference type="InterPro" id="IPR017439">
    <property type="entry name" value="Amidohydrolase"/>
</dbReference>
<evidence type="ECO:0000259" key="2">
    <source>
        <dbReference type="Pfam" id="PF07687"/>
    </source>
</evidence>
<protein>
    <submittedName>
        <fullName evidence="3">Peptidase M20</fullName>
    </submittedName>
</protein>
<dbReference type="NCBIfam" id="TIGR01891">
    <property type="entry name" value="amidohydrolases"/>
    <property type="match status" value="1"/>
</dbReference>
<proteinExistence type="predicted"/>
<dbReference type="EMBL" id="NIQC01000001">
    <property type="protein sequence ID" value="OWZ84991.1"/>
    <property type="molecule type" value="Genomic_DNA"/>
</dbReference>
<keyword evidence="1" id="KW-0479">Metal-binding</keyword>
<feature type="binding site" evidence="1">
    <location>
        <position position="211"/>
    </location>
    <ligand>
        <name>Mn(2+)</name>
        <dbReference type="ChEBI" id="CHEBI:29035"/>
        <label>2</label>
    </ligand>
</feature>
<organism evidence="3 4">
    <name type="scientific">Natranaerobius trueperi</name>
    <dbReference type="NCBI Taxonomy" id="759412"/>
    <lineage>
        <taxon>Bacteria</taxon>
        <taxon>Bacillati</taxon>
        <taxon>Bacillota</taxon>
        <taxon>Clostridia</taxon>
        <taxon>Natranaerobiales</taxon>
        <taxon>Natranaerobiaceae</taxon>
        <taxon>Natranaerobius</taxon>
    </lineage>
</organism>
<dbReference type="OrthoDB" id="9776731at2"/>
<dbReference type="Pfam" id="PF01546">
    <property type="entry name" value="Peptidase_M20"/>
    <property type="match status" value="1"/>
</dbReference>
<dbReference type="GO" id="GO:0046657">
    <property type="term" value="P:folic acid catabolic process"/>
    <property type="evidence" value="ECO:0007669"/>
    <property type="project" value="TreeGrafter"/>
</dbReference>
<dbReference type="Pfam" id="PF07687">
    <property type="entry name" value="M20_dimer"/>
    <property type="match status" value="1"/>
</dbReference>
<dbReference type="InterPro" id="IPR011650">
    <property type="entry name" value="Peptidase_M20_dimer"/>
</dbReference>